<keyword evidence="2" id="KW-1185">Reference proteome</keyword>
<dbReference type="RefSeq" id="WP_249601834.1">
    <property type="nucleotide sequence ID" value="NZ_JAKHSK010000015.1"/>
</dbReference>
<evidence type="ECO:0000313" key="2">
    <source>
        <dbReference type="Proteomes" id="UP001139521"/>
    </source>
</evidence>
<reference evidence="1" key="1">
    <citation type="submission" date="2022-01" db="EMBL/GenBank/DDBJ databases">
        <title>Genome sequencing of Zunongwangia sp. M21534 genome.</title>
        <authorList>
            <person name="Chen Y."/>
            <person name="Dong C."/>
            <person name="Shao Z."/>
        </authorList>
    </citation>
    <scope>NUCLEOTIDE SEQUENCE</scope>
    <source>
        <strain evidence="1">MCCC M21534</strain>
    </source>
</reference>
<name>A0A9X2A2L2_9FLAO</name>
<dbReference type="EMBL" id="JAKHSK010000015">
    <property type="protein sequence ID" value="MCL6218989.1"/>
    <property type="molecule type" value="Genomic_DNA"/>
</dbReference>
<comment type="caution">
    <text evidence="1">The sequence shown here is derived from an EMBL/GenBank/DDBJ whole genome shotgun (WGS) entry which is preliminary data.</text>
</comment>
<dbReference type="Pfam" id="PF20583">
    <property type="entry name" value="DUF6786"/>
    <property type="match status" value="1"/>
</dbReference>
<protein>
    <submittedName>
        <fullName evidence="1">Uncharacterized protein</fullName>
    </submittedName>
</protein>
<evidence type="ECO:0000313" key="1">
    <source>
        <dbReference type="EMBL" id="MCL6218989.1"/>
    </source>
</evidence>
<sequence length="409" mass="45950">MRYSLLLKTISIALMVSCGNHDKKEEETMTEEKTFQEGSFGYDLQFLKEKDENLIVLEDNTSTVIVSPKYQAKVFTSSAEGATGKSFGWINYEAFNGEKDPHMNAYGGENRFWLGPEGSKYSLFFKPKEEMVYENWLTPAGVDTESWEVQNKSAREVSMTKAMKLTNYAGTELNLQAERSVKILSGAAINSLMNIKTDSLKVVGFTTINRISNTGKQAWTQETGAPCIWILDMFTPSPETVIIVPYQEQSEGKIATTDYFGEIPKDRIIMENGTILFKADGKNRGKLGVPPNRARNKSGSYDPKSNTLTITLYDLDKNAIYLNQEWTDTKDPYQGDAVNAYNDGPLEDGSQMGPFYEIESVSPAAFLKPNETLTHEHSVFHFTGNKTHLNKICKQLLNISLEEVQQAFK</sequence>
<dbReference type="InterPro" id="IPR046713">
    <property type="entry name" value="DUF6786"/>
</dbReference>
<gene>
    <name evidence="1" type="ORF">L1967_11830</name>
</gene>
<dbReference type="Proteomes" id="UP001139521">
    <property type="component" value="Unassembled WGS sequence"/>
</dbReference>
<proteinExistence type="predicted"/>
<organism evidence="1 2">
    <name type="scientific">Zunongwangia pacifica</name>
    <dbReference type="NCBI Taxonomy" id="2911062"/>
    <lineage>
        <taxon>Bacteria</taxon>
        <taxon>Pseudomonadati</taxon>
        <taxon>Bacteroidota</taxon>
        <taxon>Flavobacteriia</taxon>
        <taxon>Flavobacteriales</taxon>
        <taxon>Flavobacteriaceae</taxon>
        <taxon>Zunongwangia</taxon>
    </lineage>
</organism>
<accession>A0A9X2A2L2</accession>
<dbReference type="AlphaFoldDB" id="A0A9X2A2L2"/>